<dbReference type="InterPro" id="IPR056632">
    <property type="entry name" value="DUF7730"/>
</dbReference>
<feature type="domain" description="DUF7730" evidence="1">
    <location>
        <begin position="62"/>
        <end position="116"/>
    </location>
</feature>
<protein>
    <recommendedName>
        <fullName evidence="1">DUF7730 domain-containing protein</fullName>
    </recommendedName>
</protein>
<dbReference type="Proteomes" id="UP001433268">
    <property type="component" value="Unassembled WGS sequence"/>
</dbReference>
<keyword evidence="3" id="KW-1185">Reference proteome</keyword>
<dbReference type="PANTHER" id="PTHR38790">
    <property type="entry name" value="2EXR DOMAIN-CONTAINING PROTEIN-RELATED"/>
    <property type="match status" value="1"/>
</dbReference>
<comment type="caution">
    <text evidence="2">The sequence shown here is derived from an EMBL/GenBank/DDBJ whole genome shotgun (WGS) entry which is preliminary data.</text>
</comment>
<dbReference type="Pfam" id="PF24864">
    <property type="entry name" value="DUF7730"/>
    <property type="match status" value="1"/>
</dbReference>
<dbReference type="RefSeq" id="XP_066671440.1">
    <property type="nucleotide sequence ID" value="XM_066807822.1"/>
</dbReference>
<accession>A0ABR1WZI5</accession>
<gene>
    <name evidence="2" type="ORF">PG997_003507</name>
</gene>
<dbReference type="GeneID" id="92040882"/>
<dbReference type="EMBL" id="JAQQWN010000004">
    <property type="protein sequence ID" value="KAK8088546.1"/>
    <property type="molecule type" value="Genomic_DNA"/>
</dbReference>
<reference evidence="2 3" key="1">
    <citation type="submission" date="2023-01" db="EMBL/GenBank/DDBJ databases">
        <title>Analysis of 21 Apiospora genomes using comparative genomics revels a genus with tremendous synthesis potential of carbohydrate active enzymes and secondary metabolites.</title>
        <authorList>
            <person name="Sorensen T."/>
        </authorList>
    </citation>
    <scope>NUCLEOTIDE SEQUENCE [LARGE SCALE GENOMIC DNA]</scope>
    <source>
        <strain evidence="2 3">CBS 114990</strain>
    </source>
</reference>
<evidence type="ECO:0000313" key="2">
    <source>
        <dbReference type="EMBL" id="KAK8088546.1"/>
    </source>
</evidence>
<dbReference type="PANTHER" id="PTHR38790:SF4">
    <property type="entry name" value="2EXR DOMAIN-CONTAINING PROTEIN"/>
    <property type="match status" value="1"/>
</dbReference>
<proteinExistence type="predicted"/>
<sequence>MDVAKMDVVKKALGWFDMPGEVRNMIYRDLFIRPDTFEIVGTGLIGNRLYPLLVGAKGDKGLSVSLLRTNKRIYAEAVGILYGANTFSFPCLPEYLRSFFDTINKANARLMTHVILPAEHAASYFASDRIGPEHPIFILVKHCQGLRELLFDTIITVQPWRKDRAPNWNPYTPPTLAYFVQAP</sequence>
<evidence type="ECO:0000313" key="3">
    <source>
        <dbReference type="Proteomes" id="UP001433268"/>
    </source>
</evidence>
<name>A0ABR1WZI5_9PEZI</name>
<organism evidence="2 3">
    <name type="scientific">Apiospora hydei</name>
    <dbReference type="NCBI Taxonomy" id="1337664"/>
    <lineage>
        <taxon>Eukaryota</taxon>
        <taxon>Fungi</taxon>
        <taxon>Dikarya</taxon>
        <taxon>Ascomycota</taxon>
        <taxon>Pezizomycotina</taxon>
        <taxon>Sordariomycetes</taxon>
        <taxon>Xylariomycetidae</taxon>
        <taxon>Amphisphaeriales</taxon>
        <taxon>Apiosporaceae</taxon>
        <taxon>Apiospora</taxon>
    </lineage>
</organism>
<evidence type="ECO:0000259" key="1">
    <source>
        <dbReference type="Pfam" id="PF24864"/>
    </source>
</evidence>